<accession>A0ABD5RCT3</accession>
<comment type="caution">
    <text evidence="2">The sequence shown here is derived from an EMBL/GenBank/DDBJ whole genome shotgun (WGS) entry which is preliminary data.</text>
</comment>
<sequence length="68" mass="7338">MIAEIFEGVFDIVVEFIPDFVWGLLFVVAGVASTVIGVTIVGESMLVGGVLLTVGVFLLASVLYVWYR</sequence>
<evidence type="ECO:0000313" key="2">
    <source>
        <dbReference type="EMBL" id="MFC5367849.1"/>
    </source>
</evidence>
<name>A0ABD5RCT3_9EURY</name>
<keyword evidence="3" id="KW-1185">Reference proteome</keyword>
<keyword evidence="1" id="KW-0472">Membrane</keyword>
<keyword evidence="1" id="KW-1133">Transmembrane helix</keyword>
<protein>
    <submittedName>
        <fullName evidence="2">Uncharacterized protein</fullName>
    </submittedName>
</protein>
<proteinExistence type="predicted"/>
<dbReference type="RefSeq" id="WP_227230094.1">
    <property type="nucleotide sequence ID" value="NZ_JAJCVJ010000002.1"/>
</dbReference>
<reference evidence="2 3" key="1">
    <citation type="journal article" date="2019" name="Int. J. Syst. Evol. Microbiol.">
        <title>The Global Catalogue of Microorganisms (GCM) 10K type strain sequencing project: providing services to taxonomists for standard genome sequencing and annotation.</title>
        <authorList>
            <consortium name="The Broad Institute Genomics Platform"/>
            <consortium name="The Broad Institute Genome Sequencing Center for Infectious Disease"/>
            <person name="Wu L."/>
            <person name="Ma J."/>
        </authorList>
    </citation>
    <scope>NUCLEOTIDE SEQUENCE [LARGE SCALE GENOMIC DNA]</scope>
    <source>
        <strain evidence="2 3">CGMCC 1.12237</strain>
    </source>
</reference>
<dbReference type="AlphaFoldDB" id="A0ABD5RCT3"/>
<organism evidence="2 3">
    <name type="scientific">Salinirubrum litoreum</name>
    <dbReference type="NCBI Taxonomy" id="1126234"/>
    <lineage>
        <taxon>Archaea</taxon>
        <taxon>Methanobacteriati</taxon>
        <taxon>Methanobacteriota</taxon>
        <taxon>Stenosarchaea group</taxon>
        <taxon>Halobacteria</taxon>
        <taxon>Halobacteriales</taxon>
        <taxon>Haloferacaceae</taxon>
        <taxon>Salinirubrum</taxon>
    </lineage>
</organism>
<keyword evidence="1" id="KW-0812">Transmembrane</keyword>
<feature type="transmembrane region" description="Helical" evidence="1">
    <location>
        <begin position="46"/>
        <end position="67"/>
    </location>
</feature>
<gene>
    <name evidence="2" type="ORF">ACFPJ5_13000</name>
</gene>
<dbReference type="Proteomes" id="UP001596201">
    <property type="component" value="Unassembled WGS sequence"/>
</dbReference>
<dbReference type="EMBL" id="JBHSKX010000002">
    <property type="protein sequence ID" value="MFC5367849.1"/>
    <property type="molecule type" value="Genomic_DNA"/>
</dbReference>
<evidence type="ECO:0000313" key="3">
    <source>
        <dbReference type="Proteomes" id="UP001596201"/>
    </source>
</evidence>
<evidence type="ECO:0000256" key="1">
    <source>
        <dbReference type="SAM" id="Phobius"/>
    </source>
</evidence>
<feature type="transmembrane region" description="Helical" evidence="1">
    <location>
        <begin position="20"/>
        <end position="41"/>
    </location>
</feature>